<feature type="region of interest" description="Disordered" evidence="1">
    <location>
        <begin position="87"/>
        <end position="106"/>
    </location>
</feature>
<gene>
    <name evidence="2" type="ORF">QBC46DRAFT_345417</name>
</gene>
<dbReference type="EMBL" id="MU853877">
    <property type="protein sequence ID" value="KAK3936635.1"/>
    <property type="molecule type" value="Genomic_DNA"/>
</dbReference>
<sequence>MKRLIETQLPAARLAKRRIAVHQYPIDRYGSGTTPSFGSHTSLSTETEQAEDGLATSHSASLSPYHLKTQSTSAFTTSDSLPYPTCAKSGSSSIGDVPTPRKALSNAPRNGRLVTVSAPVEIRHSIAINRTAIAVVVVAASRAGPVVVAASSAAVVVVALSSARLAIKTQLRPAKRAAQEEGQQSRGALFADYRRSSNQRAALTVVNFTASTKSLSLQGPAKWNLLV</sequence>
<proteinExistence type="predicted"/>
<keyword evidence="3" id="KW-1185">Reference proteome</keyword>
<accession>A0AAN6S156</accession>
<feature type="region of interest" description="Disordered" evidence="1">
    <location>
        <begin position="30"/>
        <end position="61"/>
    </location>
</feature>
<organism evidence="2 3">
    <name type="scientific">Diplogelasinospora grovesii</name>
    <dbReference type="NCBI Taxonomy" id="303347"/>
    <lineage>
        <taxon>Eukaryota</taxon>
        <taxon>Fungi</taxon>
        <taxon>Dikarya</taxon>
        <taxon>Ascomycota</taxon>
        <taxon>Pezizomycotina</taxon>
        <taxon>Sordariomycetes</taxon>
        <taxon>Sordariomycetidae</taxon>
        <taxon>Sordariales</taxon>
        <taxon>Diplogelasinosporaceae</taxon>
        <taxon>Diplogelasinospora</taxon>
    </lineage>
</organism>
<reference evidence="3" key="1">
    <citation type="journal article" date="2023" name="Mol. Phylogenet. Evol.">
        <title>Genome-scale phylogeny and comparative genomics of the fungal order Sordariales.</title>
        <authorList>
            <person name="Hensen N."/>
            <person name="Bonometti L."/>
            <person name="Westerberg I."/>
            <person name="Brannstrom I.O."/>
            <person name="Guillou S."/>
            <person name="Cros-Aarteil S."/>
            <person name="Calhoun S."/>
            <person name="Haridas S."/>
            <person name="Kuo A."/>
            <person name="Mondo S."/>
            <person name="Pangilinan J."/>
            <person name="Riley R."/>
            <person name="LaButti K."/>
            <person name="Andreopoulos B."/>
            <person name="Lipzen A."/>
            <person name="Chen C."/>
            <person name="Yan M."/>
            <person name="Daum C."/>
            <person name="Ng V."/>
            <person name="Clum A."/>
            <person name="Steindorff A."/>
            <person name="Ohm R.A."/>
            <person name="Martin F."/>
            <person name="Silar P."/>
            <person name="Natvig D.O."/>
            <person name="Lalanne C."/>
            <person name="Gautier V."/>
            <person name="Ament-Velasquez S.L."/>
            <person name="Kruys A."/>
            <person name="Hutchinson M.I."/>
            <person name="Powell A.J."/>
            <person name="Barry K."/>
            <person name="Miller A.N."/>
            <person name="Grigoriev I.V."/>
            <person name="Debuchy R."/>
            <person name="Gladieux P."/>
            <person name="Hiltunen Thoren M."/>
            <person name="Johannesson H."/>
        </authorList>
    </citation>
    <scope>NUCLEOTIDE SEQUENCE [LARGE SCALE GENOMIC DNA]</scope>
    <source>
        <strain evidence="3">CBS 340.73</strain>
    </source>
</reference>
<comment type="caution">
    <text evidence="2">The sequence shown here is derived from an EMBL/GenBank/DDBJ whole genome shotgun (WGS) entry which is preliminary data.</text>
</comment>
<name>A0AAN6S156_9PEZI</name>
<protein>
    <submittedName>
        <fullName evidence="2">Uncharacterized protein</fullName>
    </submittedName>
</protein>
<dbReference type="Proteomes" id="UP001303473">
    <property type="component" value="Unassembled WGS sequence"/>
</dbReference>
<feature type="compositionally biased region" description="Polar residues" evidence="1">
    <location>
        <begin position="31"/>
        <end position="47"/>
    </location>
</feature>
<dbReference type="AlphaFoldDB" id="A0AAN6S156"/>
<evidence type="ECO:0000313" key="3">
    <source>
        <dbReference type="Proteomes" id="UP001303473"/>
    </source>
</evidence>
<evidence type="ECO:0000256" key="1">
    <source>
        <dbReference type="SAM" id="MobiDB-lite"/>
    </source>
</evidence>
<evidence type="ECO:0000313" key="2">
    <source>
        <dbReference type="EMBL" id="KAK3936635.1"/>
    </source>
</evidence>